<dbReference type="AlphaFoldDB" id="A0A841GNA3"/>
<reference evidence="2 3" key="1">
    <citation type="submission" date="2020-08" db="EMBL/GenBank/DDBJ databases">
        <title>Genomic Encyclopedia of Type Strains, Phase IV (KMG-IV): sequencing the most valuable type-strain genomes for metagenomic binning, comparative biology and taxonomic classification.</title>
        <authorList>
            <person name="Goeker M."/>
        </authorList>
    </citation>
    <scope>NUCLEOTIDE SEQUENCE [LARGE SCALE GENOMIC DNA]</scope>
    <source>
        <strain evidence="2 3">DSM 29007</strain>
    </source>
</reference>
<evidence type="ECO:0008006" key="4">
    <source>
        <dbReference type="Google" id="ProtNLM"/>
    </source>
</evidence>
<comment type="caution">
    <text evidence="2">The sequence shown here is derived from an EMBL/GenBank/DDBJ whole genome shotgun (WGS) entry which is preliminary data.</text>
</comment>
<gene>
    <name evidence="2" type="ORF">HNQ61_001910</name>
</gene>
<organism evidence="2 3">
    <name type="scientific">Longimicrobium terrae</name>
    <dbReference type="NCBI Taxonomy" id="1639882"/>
    <lineage>
        <taxon>Bacteria</taxon>
        <taxon>Pseudomonadati</taxon>
        <taxon>Gemmatimonadota</taxon>
        <taxon>Longimicrobiia</taxon>
        <taxon>Longimicrobiales</taxon>
        <taxon>Longimicrobiaceae</taxon>
        <taxon>Longimicrobium</taxon>
    </lineage>
</organism>
<keyword evidence="1" id="KW-0732">Signal</keyword>
<evidence type="ECO:0000256" key="1">
    <source>
        <dbReference type="SAM" id="SignalP"/>
    </source>
</evidence>
<sequence>MNIRSALLSCSWAVIVALPAQAQVYALNAGQQAGQGLARPRSAGDCLIVAPLHVVRNARRITATDETGTYPVRLAREYEGMDVAILAFVQPRTSNCPNWNIPADLATRISDASVSAVLRERNEDIIISTPVWVERVEGQFITVSPRIVGSQISAGMSGAQLLVNGVFAGMVLSADRADGARERVRVLRSDLLDRLVRDAFIGPPVEGVGNRPPPRLGTASSEPDLLMSTGQSVIVGDRNTTFAVLQAFTSDLAVAVNGEAREMKPGTRIPFADSRGECFIIYLRSEDGWTRHVFAIRCNPR</sequence>
<feature type="chain" id="PRO_5032991614" description="Serine protease" evidence="1">
    <location>
        <begin position="23"/>
        <end position="301"/>
    </location>
</feature>
<keyword evidence="3" id="KW-1185">Reference proteome</keyword>
<feature type="signal peptide" evidence="1">
    <location>
        <begin position="1"/>
        <end position="22"/>
    </location>
</feature>
<evidence type="ECO:0000313" key="2">
    <source>
        <dbReference type="EMBL" id="MBB6070291.1"/>
    </source>
</evidence>
<dbReference type="EMBL" id="JACHIA010000004">
    <property type="protein sequence ID" value="MBB6070291.1"/>
    <property type="molecule type" value="Genomic_DNA"/>
</dbReference>
<evidence type="ECO:0000313" key="3">
    <source>
        <dbReference type="Proteomes" id="UP000582837"/>
    </source>
</evidence>
<name>A0A841GNA3_9BACT</name>
<proteinExistence type="predicted"/>
<dbReference type="RefSeq" id="WP_170035686.1">
    <property type="nucleotide sequence ID" value="NZ_JABDTL010000001.1"/>
</dbReference>
<protein>
    <recommendedName>
        <fullName evidence="4">Serine protease</fullName>
    </recommendedName>
</protein>
<accession>A0A841GNA3</accession>
<dbReference type="Proteomes" id="UP000582837">
    <property type="component" value="Unassembled WGS sequence"/>
</dbReference>